<sequence>MAPRSNKPNIYSVERELMTTGLCNGGILLVRNRETGKKLIEKKIEGDAVRAARATDEIEILKQLRNGRYITELISSYIDSDLRYASLWLEYCELGNLDDLIRRHAPERDPVPDNILLTGSRDNPDVRLADFGCAVGGPLGDLRSVESALRRGHPEFLPPEDPNFSELSDVYQLGLTILCLATLQRFPDRIYEPRGYSERILNVLAECMESDPRDRPGSDALPDKLHRQRRKVEPLPGGRLHIR</sequence>
<dbReference type="EC" id="2.7.11.1" evidence="1"/>
<dbReference type="PANTHER" id="PTHR43671:SF98">
    <property type="entry name" value="SERINE_THREONINE-PROTEIN KINASE NEK11"/>
    <property type="match status" value="1"/>
</dbReference>
<accession>A0A6A6HZA9</accession>
<dbReference type="InterPro" id="IPR050660">
    <property type="entry name" value="NEK_Ser/Thr_kinase"/>
</dbReference>
<evidence type="ECO:0000259" key="10">
    <source>
        <dbReference type="PROSITE" id="PS50011"/>
    </source>
</evidence>
<dbReference type="InterPro" id="IPR011009">
    <property type="entry name" value="Kinase-like_dom_sf"/>
</dbReference>
<dbReference type="GO" id="GO:0005524">
    <property type="term" value="F:ATP binding"/>
    <property type="evidence" value="ECO:0007669"/>
    <property type="project" value="UniProtKB-KW"/>
</dbReference>
<keyword evidence="6" id="KW-0067">ATP-binding</keyword>
<feature type="domain" description="Protein kinase" evidence="10">
    <location>
        <begin position="1"/>
        <end position="229"/>
    </location>
</feature>
<evidence type="ECO:0000256" key="2">
    <source>
        <dbReference type="ARBA" id="ARBA00022527"/>
    </source>
</evidence>
<evidence type="ECO:0000256" key="5">
    <source>
        <dbReference type="ARBA" id="ARBA00022777"/>
    </source>
</evidence>
<comment type="catalytic activity">
    <reaction evidence="7">
        <text>L-threonyl-[protein] + ATP = O-phospho-L-threonyl-[protein] + ADP + H(+)</text>
        <dbReference type="Rhea" id="RHEA:46608"/>
        <dbReference type="Rhea" id="RHEA-COMP:11060"/>
        <dbReference type="Rhea" id="RHEA-COMP:11605"/>
        <dbReference type="ChEBI" id="CHEBI:15378"/>
        <dbReference type="ChEBI" id="CHEBI:30013"/>
        <dbReference type="ChEBI" id="CHEBI:30616"/>
        <dbReference type="ChEBI" id="CHEBI:61977"/>
        <dbReference type="ChEBI" id="CHEBI:456216"/>
        <dbReference type="EC" id="2.7.11.1"/>
    </reaction>
</comment>
<dbReference type="PANTHER" id="PTHR43671">
    <property type="entry name" value="SERINE/THREONINE-PROTEIN KINASE NEK"/>
    <property type="match status" value="1"/>
</dbReference>
<evidence type="ECO:0000256" key="9">
    <source>
        <dbReference type="SAM" id="MobiDB-lite"/>
    </source>
</evidence>
<evidence type="ECO:0000256" key="3">
    <source>
        <dbReference type="ARBA" id="ARBA00022679"/>
    </source>
</evidence>
<evidence type="ECO:0000256" key="4">
    <source>
        <dbReference type="ARBA" id="ARBA00022741"/>
    </source>
</evidence>
<dbReference type="GO" id="GO:0004674">
    <property type="term" value="F:protein serine/threonine kinase activity"/>
    <property type="evidence" value="ECO:0007669"/>
    <property type="project" value="UniProtKB-KW"/>
</dbReference>
<evidence type="ECO:0000256" key="7">
    <source>
        <dbReference type="ARBA" id="ARBA00047899"/>
    </source>
</evidence>
<dbReference type="OrthoDB" id="310217at2759"/>
<evidence type="ECO:0000256" key="6">
    <source>
        <dbReference type="ARBA" id="ARBA00022840"/>
    </source>
</evidence>
<dbReference type="Gene3D" id="1.10.510.10">
    <property type="entry name" value="Transferase(Phosphotransferase) domain 1"/>
    <property type="match status" value="2"/>
</dbReference>
<organism evidence="11 12">
    <name type="scientific">Trematosphaeria pertusa</name>
    <dbReference type="NCBI Taxonomy" id="390896"/>
    <lineage>
        <taxon>Eukaryota</taxon>
        <taxon>Fungi</taxon>
        <taxon>Dikarya</taxon>
        <taxon>Ascomycota</taxon>
        <taxon>Pezizomycotina</taxon>
        <taxon>Dothideomycetes</taxon>
        <taxon>Pleosporomycetidae</taxon>
        <taxon>Pleosporales</taxon>
        <taxon>Massarineae</taxon>
        <taxon>Trematosphaeriaceae</taxon>
        <taxon>Trematosphaeria</taxon>
    </lineage>
</organism>
<keyword evidence="5 11" id="KW-0418">Kinase</keyword>
<evidence type="ECO:0000256" key="8">
    <source>
        <dbReference type="ARBA" id="ARBA00048679"/>
    </source>
</evidence>
<dbReference type="RefSeq" id="XP_033678360.1">
    <property type="nucleotide sequence ID" value="XM_033835922.1"/>
</dbReference>
<gene>
    <name evidence="11" type="ORF">BU26DRAFT_609419</name>
</gene>
<evidence type="ECO:0000313" key="12">
    <source>
        <dbReference type="Proteomes" id="UP000800094"/>
    </source>
</evidence>
<keyword evidence="2" id="KW-0723">Serine/threonine-protein kinase</keyword>
<keyword evidence="12" id="KW-1185">Reference proteome</keyword>
<dbReference type="SMART" id="SM00220">
    <property type="entry name" value="S_TKc"/>
    <property type="match status" value="1"/>
</dbReference>
<keyword evidence="4" id="KW-0547">Nucleotide-binding</keyword>
<protein>
    <recommendedName>
        <fullName evidence="1">non-specific serine/threonine protein kinase</fullName>
        <ecNumber evidence="1">2.7.11.1</ecNumber>
    </recommendedName>
</protein>
<feature type="compositionally biased region" description="Basic and acidic residues" evidence="9">
    <location>
        <begin position="210"/>
        <end position="225"/>
    </location>
</feature>
<dbReference type="Gene3D" id="3.30.200.20">
    <property type="entry name" value="Phosphorylase Kinase, domain 1"/>
    <property type="match status" value="1"/>
</dbReference>
<proteinExistence type="predicted"/>
<dbReference type="InterPro" id="IPR000719">
    <property type="entry name" value="Prot_kinase_dom"/>
</dbReference>
<name>A0A6A6HZA9_9PLEO</name>
<dbReference type="PROSITE" id="PS50011">
    <property type="entry name" value="PROTEIN_KINASE_DOM"/>
    <property type="match status" value="1"/>
</dbReference>
<dbReference type="SUPFAM" id="SSF56112">
    <property type="entry name" value="Protein kinase-like (PK-like)"/>
    <property type="match status" value="1"/>
</dbReference>
<dbReference type="EMBL" id="ML987205">
    <property type="protein sequence ID" value="KAF2243356.1"/>
    <property type="molecule type" value="Genomic_DNA"/>
</dbReference>
<dbReference type="Proteomes" id="UP000800094">
    <property type="component" value="Unassembled WGS sequence"/>
</dbReference>
<keyword evidence="3" id="KW-0808">Transferase</keyword>
<evidence type="ECO:0000256" key="1">
    <source>
        <dbReference type="ARBA" id="ARBA00012513"/>
    </source>
</evidence>
<reference evidence="11" key="1">
    <citation type="journal article" date="2020" name="Stud. Mycol.">
        <title>101 Dothideomycetes genomes: a test case for predicting lifestyles and emergence of pathogens.</title>
        <authorList>
            <person name="Haridas S."/>
            <person name="Albert R."/>
            <person name="Binder M."/>
            <person name="Bloem J."/>
            <person name="Labutti K."/>
            <person name="Salamov A."/>
            <person name="Andreopoulos B."/>
            <person name="Baker S."/>
            <person name="Barry K."/>
            <person name="Bills G."/>
            <person name="Bluhm B."/>
            <person name="Cannon C."/>
            <person name="Castanera R."/>
            <person name="Culley D."/>
            <person name="Daum C."/>
            <person name="Ezra D."/>
            <person name="Gonzalez J."/>
            <person name="Henrissat B."/>
            <person name="Kuo A."/>
            <person name="Liang C."/>
            <person name="Lipzen A."/>
            <person name="Lutzoni F."/>
            <person name="Magnuson J."/>
            <person name="Mondo S."/>
            <person name="Nolan M."/>
            <person name="Ohm R."/>
            <person name="Pangilinan J."/>
            <person name="Park H.-J."/>
            <person name="Ramirez L."/>
            <person name="Alfaro M."/>
            <person name="Sun H."/>
            <person name="Tritt A."/>
            <person name="Yoshinaga Y."/>
            <person name="Zwiers L.-H."/>
            <person name="Turgeon B."/>
            <person name="Goodwin S."/>
            <person name="Spatafora J."/>
            <person name="Crous P."/>
            <person name="Grigoriev I."/>
        </authorList>
    </citation>
    <scope>NUCLEOTIDE SEQUENCE</scope>
    <source>
        <strain evidence="11">CBS 122368</strain>
    </source>
</reference>
<dbReference type="AlphaFoldDB" id="A0A6A6HZA9"/>
<feature type="region of interest" description="Disordered" evidence="9">
    <location>
        <begin position="210"/>
        <end position="243"/>
    </location>
</feature>
<dbReference type="GeneID" id="54589252"/>
<evidence type="ECO:0000313" key="11">
    <source>
        <dbReference type="EMBL" id="KAF2243356.1"/>
    </source>
</evidence>
<comment type="catalytic activity">
    <reaction evidence="8">
        <text>L-seryl-[protein] + ATP = O-phospho-L-seryl-[protein] + ADP + H(+)</text>
        <dbReference type="Rhea" id="RHEA:17989"/>
        <dbReference type="Rhea" id="RHEA-COMP:9863"/>
        <dbReference type="Rhea" id="RHEA-COMP:11604"/>
        <dbReference type="ChEBI" id="CHEBI:15378"/>
        <dbReference type="ChEBI" id="CHEBI:29999"/>
        <dbReference type="ChEBI" id="CHEBI:30616"/>
        <dbReference type="ChEBI" id="CHEBI:83421"/>
        <dbReference type="ChEBI" id="CHEBI:456216"/>
        <dbReference type="EC" id="2.7.11.1"/>
    </reaction>
</comment>